<comment type="caution">
    <text evidence="2">The sequence shown here is derived from an EMBL/GenBank/DDBJ whole genome shotgun (WGS) entry which is preliminary data.</text>
</comment>
<proteinExistence type="predicted"/>
<protein>
    <submittedName>
        <fullName evidence="2">DHHC zinc finger protein</fullName>
    </submittedName>
</protein>
<evidence type="ECO:0000313" key="3">
    <source>
        <dbReference type="Proteomes" id="UP000028837"/>
    </source>
</evidence>
<evidence type="ECO:0000313" key="2">
    <source>
        <dbReference type="EMBL" id="KFG43250.1"/>
    </source>
</evidence>
<feature type="region of interest" description="Disordered" evidence="1">
    <location>
        <begin position="118"/>
        <end position="138"/>
    </location>
</feature>
<accession>A0A086KFT2</accession>
<feature type="compositionally biased region" description="Basic and acidic residues" evidence="1">
    <location>
        <begin position="214"/>
        <end position="227"/>
    </location>
</feature>
<evidence type="ECO:0000256" key="1">
    <source>
        <dbReference type="SAM" id="MobiDB-lite"/>
    </source>
</evidence>
<dbReference type="OrthoDB" id="332210at2759"/>
<dbReference type="VEuPathDB" id="ToxoDB:TGDOM2_362540"/>
<dbReference type="AlphaFoldDB" id="A0A086KFT2"/>
<feature type="region of interest" description="Disordered" evidence="1">
    <location>
        <begin position="189"/>
        <end position="236"/>
    </location>
</feature>
<feature type="compositionally biased region" description="Basic and acidic residues" evidence="1">
    <location>
        <begin position="189"/>
        <end position="203"/>
    </location>
</feature>
<organism evidence="2 3">
    <name type="scientific">Toxoplasma gondii GAB2-2007-GAL-DOM2</name>
    <dbReference type="NCBI Taxonomy" id="1130820"/>
    <lineage>
        <taxon>Eukaryota</taxon>
        <taxon>Sar</taxon>
        <taxon>Alveolata</taxon>
        <taxon>Apicomplexa</taxon>
        <taxon>Conoidasida</taxon>
        <taxon>Coccidia</taxon>
        <taxon>Eucoccidiorida</taxon>
        <taxon>Eimeriorina</taxon>
        <taxon>Sarcocystidae</taxon>
        <taxon>Toxoplasma</taxon>
    </lineage>
</organism>
<name>A0A086KFT2_TOXGO</name>
<feature type="compositionally biased region" description="Low complexity" evidence="1">
    <location>
        <begin position="123"/>
        <end position="138"/>
    </location>
</feature>
<reference evidence="2 3" key="1">
    <citation type="submission" date="2014-02" db="EMBL/GenBank/DDBJ databases">
        <authorList>
            <person name="Sibley D."/>
            <person name="Venepally P."/>
            <person name="Karamycheva S."/>
            <person name="Hadjithomas M."/>
            <person name="Khan A."/>
            <person name="Brunk B."/>
            <person name="Roos D."/>
            <person name="Caler E."/>
            <person name="Lorenzi H."/>
        </authorList>
    </citation>
    <scope>NUCLEOTIDE SEQUENCE [LARGE SCALE GENOMIC DNA]</scope>
    <source>
        <strain evidence="2 3">GAB2-2007-GAL-DOM2</strain>
    </source>
</reference>
<dbReference type="EMBL" id="AHZU02000538">
    <property type="protein sequence ID" value="KFG43250.1"/>
    <property type="molecule type" value="Genomic_DNA"/>
</dbReference>
<sequence length="236" mass="26320">MNSSILTLVQMRSDAFCLQVVVLHLFSLCRLSVLVSGHLRNIAQNITANEVLNRGRYAYLWEPIRGRGDRLQGVASTRKSFSPFSAGIWKNCLTFWLGQRTLYSASASNALQHISQLFPPASPSSRARPPRPTSARSSRLFSLFSRVPPLRTLWTRGGKETPSEDADTQLRQTETLECCGDAGRKADGVELRFLPQEERRESSAGDEAPSRAWSRSESRCPPRDGRNSSRVKGKVV</sequence>
<dbReference type="Proteomes" id="UP000028837">
    <property type="component" value="Unassembled WGS sequence"/>
</dbReference>
<gene>
    <name evidence="2" type="ORF">TGDOM2_362540</name>
</gene>